<dbReference type="EMBL" id="FNCI01000004">
    <property type="protein sequence ID" value="SDG07333.1"/>
    <property type="molecule type" value="Genomic_DNA"/>
</dbReference>
<dbReference type="STRING" id="284577.SAMN05216571_104129"/>
<evidence type="ECO:0000313" key="6">
    <source>
        <dbReference type="EMBL" id="SDG07333.1"/>
    </source>
</evidence>
<reference evidence="6 7" key="1">
    <citation type="submission" date="2016-10" db="EMBL/GenBank/DDBJ databases">
        <authorList>
            <person name="de Groot N.N."/>
        </authorList>
    </citation>
    <scope>NUCLEOTIDE SEQUENCE [LARGE SCALE GENOMIC DNA]</scope>
    <source>
        <strain evidence="6 7">BH539</strain>
    </source>
</reference>
<evidence type="ECO:0000256" key="2">
    <source>
        <dbReference type="ARBA" id="ARBA00010736"/>
    </source>
</evidence>
<accession>A0A1G7R9C8</accession>
<dbReference type="InterPro" id="IPR001020">
    <property type="entry name" value="PTS_HPr_His_P_site"/>
</dbReference>
<evidence type="ECO:0000259" key="5">
    <source>
        <dbReference type="PROSITE" id="PS51350"/>
    </source>
</evidence>
<dbReference type="Pfam" id="PF00381">
    <property type="entry name" value="PTS-HPr"/>
    <property type="match status" value="1"/>
</dbReference>
<dbReference type="SUPFAM" id="SSF55594">
    <property type="entry name" value="HPr-like"/>
    <property type="match status" value="1"/>
</dbReference>
<name>A0A1G7R9C8_9GAMM</name>
<dbReference type="NCBIfam" id="TIGR01003">
    <property type="entry name" value="PTS_HPr_family"/>
    <property type="match status" value="1"/>
</dbReference>
<dbReference type="InterPro" id="IPR035895">
    <property type="entry name" value="HPr-like_sf"/>
</dbReference>
<comment type="similarity">
    <text evidence="2">Belongs to the HPr family.</text>
</comment>
<dbReference type="Gene3D" id="3.30.1340.10">
    <property type="entry name" value="HPr-like"/>
    <property type="match status" value="1"/>
</dbReference>
<feature type="domain" description="HPr" evidence="5">
    <location>
        <begin position="1"/>
        <end position="88"/>
    </location>
</feature>
<dbReference type="InterPro" id="IPR000032">
    <property type="entry name" value="HPr-like"/>
</dbReference>
<comment type="subcellular location">
    <subcellularLocation>
        <location evidence="1">Cytoplasm</location>
    </subcellularLocation>
</comment>
<dbReference type="GO" id="GO:0009401">
    <property type="term" value="P:phosphoenolpyruvate-dependent sugar phosphotransferase system"/>
    <property type="evidence" value="ECO:0007669"/>
    <property type="project" value="UniProtKB-KW"/>
</dbReference>
<dbReference type="RefSeq" id="WP_092524700.1">
    <property type="nucleotide sequence ID" value="NZ_FNCI01000004.1"/>
</dbReference>
<dbReference type="PROSITE" id="PS51350">
    <property type="entry name" value="PTS_HPR_DOM"/>
    <property type="match status" value="1"/>
</dbReference>
<organism evidence="6 7">
    <name type="scientific">Onishia taeanensis</name>
    <dbReference type="NCBI Taxonomy" id="284577"/>
    <lineage>
        <taxon>Bacteria</taxon>
        <taxon>Pseudomonadati</taxon>
        <taxon>Pseudomonadota</taxon>
        <taxon>Gammaproteobacteria</taxon>
        <taxon>Oceanospirillales</taxon>
        <taxon>Halomonadaceae</taxon>
        <taxon>Onishia</taxon>
    </lineage>
</organism>
<evidence type="ECO:0000256" key="3">
    <source>
        <dbReference type="ARBA" id="ARBA00022490"/>
    </source>
</evidence>
<dbReference type="AlphaFoldDB" id="A0A1G7R9C8"/>
<protein>
    <submittedName>
        <fullName evidence="6">Phosphocarrier protein NPr</fullName>
    </submittedName>
</protein>
<dbReference type="PRINTS" id="PR00107">
    <property type="entry name" value="PHOSPHOCPHPR"/>
</dbReference>
<dbReference type="PROSITE" id="PS00369">
    <property type="entry name" value="PTS_HPR_HIS"/>
    <property type="match status" value="1"/>
</dbReference>
<evidence type="ECO:0000256" key="1">
    <source>
        <dbReference type="ARBA" id="ARBA00004496"/>
    </source>
</evidence>
<evidence type="ECO:0000313" key="7">
    <source>
        <dbReference type="Proteomes" id="UP000198641"/>
    </source>
</evidence>
<proteinExistence type="inferred from homology"/>
<evidence type="ECO:0000256" key="4">
    <source>
        <dbReference type="ARBA" id="ARBA00022683"/>
    </source>
</evidence>
<dbReference type="Proteomes" id="UP000198641">
    <property type="component" value="Unassembled WGS sequence"/>
</dbReference>
<dbReference type="OrthoDB" id="9798965at2"/>
<dbReference type="InterPro" id="IPR050399">
    <property type="entry name" value="HPr"/>
</dbReference>
<gene>
    <name evidence="6" type="ORF">SAMN05216571_104129</name>
</gene>
<keyword evidence="7" id="KW-1185">Reference proteome</keyword>
<keyword evidence="4" id="KW-0598">Phosphotransferase system</keyword>
<sequence length="89" mass="9542">MPKRELTLVNKRGLHARAATKLVQCCQAYKACVTVYHQGRDADAANVMALLMLAAPCGSALEVHAEGDDAEAVLEAVESLVEARFDEDA</sequence>
<keyword evidence="3" id="KW-0963">Cytoplasm</keyword>
<dbReference type="PANTHER" id="PTHR33705">
    <property type="entry name" value="PHOSPHOCARRIER PROTEIN HPR"/>
    <property type="match status" value="1"/>
</dbReference>
<dbReference type="GO" id="GO:0005737">
    <property type="term" value="C:cytoplasm"/>
    <property type="evidence" value="ECO:0007669"/>
    <property type="project" value="UniProtKB-SubCell"/>
</dbReference>
<dbReference type="PANTHER" id="PTHR33705:SF2">
    <property type="entry name" value="PHOSPHOCARRIER PROTEIN NPR"/>
    <property type="match status" value="1"/>
</dbReference>